<proteinExistence type="predicted"/>
<protein>
    <submittedName>
        <fullName evidence="2">Uncharacterized protein</fullName>
    </submittedName>
</protein>
<organism evidence="2 3">
    <name type="scientific">Penicillium steckii</name>
    <dbReference type="NCBI Taxonomy" id="303698"/>
    <lineage>
        <taxon>Eukaryota</taxon>
        <taxon>Fungi</taxon>
        <taxon>Dikarya</taxon>
        <taxon>Ascomycota</taxon>
        <taxon>Pezizomycotina</taxon>
        <taxon>Eurotiomycetes</taxon>
        <taxon>Eurotiomycetidae</taxon>
        <taxon>Eurotiales</taxon>
        <taxon>Aspergillaceae</taxon>
        <taxon>Penicillium</taxon>
    </lineage>
</organism>
<keyword evidence="3" id="KW-1185">Reference proteome</keyword>
<gene>
    <name evidence="2" type="ORF">PENSTE_c010G00853</name>
</gene>
<feature type="region of interest" description="Disordered" evidence="1">
    <location>
        <begin position="1"/>
        <end position="102"/>
    </location>
</feature>
<comment type="caution">
    <text evidence="2">The sequence shown here is derived from an EMBL/GenBank/DDBJ whole genome shotgun (WGS) entry which is preliminary data.</text>
</comment>
<reference evidence="3" key="1">
    <citation type="journal article" date="2017" name="Nat. Microbiol.">
        <title>Global analysis of biosynthetic gene clusters reveals vast potential of secondary metabolite production in Penicillium species.</title>
        <authorList>
            <person name="Nielsen J.C."/>
            <person name="Grijseels S."/>
            <person name="Prigent S."/>
            <person name="Ji B."/>
            <person name="Dainat J."/>
            <person name="Nielsen K.F."/>
            <person name="Frisvad J.C."/>
            <person name="Workman M."/>
            <person name="Nielsen J."/>
        </authorList>
    </citation>
    <scope>NUCLEOTIDE SEQUENCE [LARGE SCALE GENOMIC DNA]</scope>
    <source>
        <strain evidence="3">IBT 24891</strain>
    </source>
</reference>
<dbReference type="EMBL" id="MLKD01000010">
    <property type="protein sequence ID" value="OQE22535.1"/>
    <property type="molecule type" value="Genomic_DNA"/>
</dbReference>
<evidence type="ECO:0000313" key="3">
    <source>
        <dbReference type="Proteomes" id="UP000191285"/>
    </source>
</evidence>
<feature type="compositionally biased region" description="Basic and acidic residues" evidence="1">
    <location>
        <begin position="7"/>
        <end position="20"/>
    </location>
</feature>
<dbReference type="OrthoDB" id="2590867at2759"/>
<feature type="compositionally biased region" description="Basic and acidic residues" evidence="1">
    <location>
        <begin position="64"/>
        <end position="82"/>
    </location>
</feature>
<feature type="compositionally biased region" description="Polar residues" evidence="1">
    <location>
        <begin position="89"/>
        <end position="102"/>
    </location>
</feature>
<accession>A0A1V6T891</accession>
<dbReference type="Proteomes" id="UP000191285">
    <property type="component" value="Unassembled WGS sequence"/>
</dbReference>
<evidence type="ECO:0000313" key="2">
    <source>
        <dbReference type="EMBL" id="OQE22535.1"/>
    </source>
</evidence>
<dbReference type="AlphaFoldDB" id="A0A1V6T891"/>
<sequence length="102" mass="11308">MPNYSIERGKDAFKLAEKTHSGPGQSEPEQRGDTTTNRSPREDVAASSRFMPQAGKPAIIYDVEMNKNEKGEDKHKKDHQEDVAASTPYMPQSGKQTKTSSL</sequence>
<name>A0A1V6T891_9EURO</name>
<evidence type="ECO:0000256" key="1">
    <source>
        <dbReference type="SAM" id="MobiDB-lite"/>
    </source>
</evidence>